<dbReference type="STRING" id="1448320.A0A319DKN9"/>
<feature type="non-terminal residue" evidence="1">
    <location>
        <position position="1"/>
    </location>
</feature>
<protein>
    <submittedName>
        <fullName evidence="1">Putative glucan endo-1,3-alpha-glucosidase agn1</fullName>
    </submittedName>
</protein>
<dbReference type="Pfam" id="PF03659">
    <property type="entry name" value="Glyco_hydro_71"/>
    <property type="match status" value="1"/>
</dbReference>
<reference evidence="1 2" key="1">
    <citation type="submission" date="2018-02" db="EMBL/GenBank/DDBJ databases">
        <title>The genomes of Aspergillus section Nigri reveals drivers in fungal speciation.</title>
        <authorList>
            <consortium name="DOE Joint Genome Institute"/>
            <person name="Vesth T.C."/>
            <person name="Nybo J."/>
            <person name="Theobald S."/>
            <person name="Brandl J."/>
            <person name="Frisvad J.C."/>
            <person name="Nielsen K.F."/>
            <person name="Lyhne E.K."/>
            <person name="Kogle M.E."/>
            <person name="Kuo A."/>
            <person name="Riley R."/>
            <person name="Clum A."/>
            <person name="Nolan M."/>
            <person name="Lipzen A."/>
            <person name="Salamov A."/>
            <person name="Henrissat B."/>
            <person name="Wiebenga A."/>
            <person name="De vries R.P."/>
            <person name="Grigoriev I.V."/>
            <person name="Mortensen U.H."/>
            <person name="Andersen M.R."/>
            <person name="Baker S.E."/>
        </authorList>
    </citation>
    <scope>NUCLEOTIDE SEQUENCE [LARGE SCALE GENOMIC DNA]</scope>
    <source>
        <strain evidence="1 2">CBS 707.79</strain>
    </source>
</reference>
<dbReference type="VEuPathDB" id="FungiDB:BO71DRAFT_282333"/>
<keyword evidence="2" id="KW-1185">Reference proteome</keyword>
<evidence type="ECO:0000313" key="2">
    <source>
        <dbReference type="Proteomes" id="UP000247810"/>
    </source>
</evidence>
<dbReference type="OrthoDB" id="3257981at2759"/>
<sequence>VHQAAAKAVFAHYMVGTVRQEHAQKDIDDAKALGFDGFALNIGDATQDFVSSTLSYMFPYAESVGFKLYVSMDVLLTTNGSGMGYKASSAYYQVEGKTLISTFSSGGFHDTNWTKWKTGLADDMFFMPDFDETDGYYKAADAWWDYWRDIFDGIFSWETDWPARKGYGGLTAGDVCVDVLPMKGAHNRSKPYMMARTGLKSILTQVKYGTNVYRQGDLNLVKRMQIILQMDPQPDYVQFITWNDGPKSHYIGNLWVEQNNDTQPWFYANQEFWPHKAWQPLVASFIDAYKNGKKPTEMAPQSGQVVGAMWCKTILVDSVDCGYESAVQFDEKPDGLDNGADDVWWSIILSPDAGTGWKYLVSGEEDHENALSPGFNWGSSAGKVAGAQRLQVLNPSGDVVMSATGGLYVDTGCPNLIYNSNYQVIGL</sequence>
<evidence type="ECO:0000313" key="1">
    <source>
        <dbReference type="EMBL" id="PYH94657.1"/>
    </source>
</evidence>
<gene>
    <name evidence="1" type="ORF">BO71DRAFT_282333</name>
</gene>
<dbReference type="Proteomes" id="UP000247810">
    <property type="component" value="Unassembled WGS sequence"/>
</dbReference>
<dbReference type="InterPro" id="IPR005197">
    <property type="entry name" value="Glyco_hydro_71"/>
</dbReference>
<proteinExistence type="predicted"/>
<dbReference type="EMBL" id="KZ825867">
    <property type="protein sequence ID" value="PYH94657.1"/>
    <property type="molecule type" value="Genomic_DNA"/>
</dbReference>
<name>A0A319DKN9_9EURO</name>
<feature type="non-terminal residue" evidence="1">
    <location>
        <position position="427"/>
    </location>
</feature>
<dbReference type="GO" id="GO:0051118">
    <property type="term" value="F:glucan endo-1,3-alpha-glucosidase activity"/>
    <property type="evidence" value="ECO:0007669"/>
    <property type="project" value="InterPro"/>
</dbReference>
<dbReference type="Gene3D" id="3.20.20.80">
    <property type="entry name" value="Glycosidases"/>
    <property type="match status" value="1"/>
</dbReference>
<dbReference type="CDD" id="cd11577">
    <property type="entry name" value="GH71"/>
    <property type="match status" value="1"/>
</dbReference>
<organism evidence="1 2">
    <name type="scientific">Aspergillus ellipticus CBS 707.79</name>
    <dbReference type="NCBI Taxonomy" id="1448320"/>
    <lineage>
        <taxon>Eukaryota</taxon>
        <taxon>Fungi</taxon>
        <taxon>Dikarya</taxon>
        <taxon>Ascomycota</taxon>
        <taxon>Pezizomycotina</taxon>
        <taxon>Eurotiomycetes</taxon>
        <taxon>Eurotiomycetidae</taxon>
        <taxon>Eurotiales</taxon>
        <taxon>Aspergillaceae</taxon>
        <taxon>Aspergillus</taxon>
        <taxon>Aspergillus subgen. Circumdati</taxon>
    </lineage>
</organism>
<dbReference type="AlphaFoldDB" id="A0A319DKN9"/>
<accession>A0A319DKN9</accession>